<gene>
    <name evidence="2" type="ORF">TsocGM_14425</name>
</gene>
<evidence type="ECO:0000256" key="1">
    <source>
        <dbReference type="SAM" id="MobiDB-lite"/>
    </source>
</evidence>
<evidence type="ECO:0000313" key="3">
    <source>
        <dbReference type="Proteomes" id="UP000280296"/>
    </source>
</evidence>
<sequence>MGLPFMDWLEKRTRDAILRGAAEAGKVLTEGAEVVVERTEVVVTLERVTEYDSSPGADRPGLVEASDPPGAKPALPPSGQGPGTGKREAGPKAGPPARGRQPERGRAPATTSKTEAMFDASPGSKP</sequence>
<keyword evidence="3" id="KW-1185">Reference proteome</keyword>
<dbReference type="RefSeq" id="WP_126726175.1">
    <property type="nucleotide sequence ID" value="NZ_RYZH01000027.1"/>
</dbReference>
<evidence type="ECO:0000313" key="2">
    <source>
        <dbReference type="EMBL" id="RUL86989.1"/>
    </source>
</evidence>
<reference evidence="2 3" key="1">
    <citation type="submission" date="2018-12" db="EMBL/GenBank/DDBJ databases">
        <authorList>
            <person name="Toschakov S.V."/>
        </authorList>
    </citation>
    <scope>NUCLEOTIDE SEQUENCE [LARGE SCALE GENOMIC DNA]</scope>
    <source>
        <strain evidence="2 3">GM2012</strain>
    </source>
</reference>
<reference evidence="2 3" key="2">
    <citation type="submission" date="2019-01" db="EMBL/GenBank/DDBJ databases">
        <title>Tautonia sociabilis, a novel thermotolerant planctomycete of Isosphaeraceae family, isolated from a 4000 m deep subterranean habitat.</title>
        <authorList>
            <person name="Kovaleva O.L."/>
            <person name="Elcheninov A.G."/>
            <person name="Van Heerden E."/>
            <person name="Toshchakov S.V."/>
            <person name="Novikov A."/>
            <person name="Bonch-Osmolovskaya E.A."/>
            <person name="Kublanov I.V."/>
        </authorList>
    </citation>
    <scope>NUCLEOTIDE SEQUENCE [LARGE SCALE GENOMIC DNA]</scope>
    <source>
        <strain evidence="2 3">GM2012</strain>
    </source>
</reference>
<comment type="caution">
    <text evidence="2">The sequence shown here is derived from an EMBL/GenBank/DDBJ whole genome shotgun (WGS) entry which is preliminary data.</text>
</comment>
<feature type="region of interest" description="Disordered" evidence="1">
    <location>
        <begin position="49"/>
        <end position="126"/>
    </location>
</feature>
<name>A0A432MI33_9BACT</name>
<organism evidence="2 3">
    <name type="scientific">Tautonia sociabilis</name>
    <dbReference type="NCBI Taxonomy" id="2080755"/>
    <lineage>
        <taxon>Bacteria</taxon>
        <taxon>Pseudomonadati</taxon>
        <taxon>Planctomycetota</taxon>
        <taxon>Planctomycetia</taxon>
        <taxon>Isosphaerales</taxon>
        <taxon>Isosphaeraceae</taxon>
        <taxon>Tautonia</taxon>
    </lineage>
</organism>
<dbReference type="Proteomes" id="UP000280296">
    <property type="component" value="Unassembled WGS sequence"/>
</dbReference>
<protein>
    <submittedName>
        <fullName evidence="2">Uncharacterized protein</fullName>
    </submittedName>
</protein>
<dbReference type="AlphaFoldDB" id="A0A432MI33"/>
<accession>A0A432MI33</accession>
<dbReference type="EMBL" id="RYZH01000027">
    <property type="protein sequence ID" value="RUL86989.1"/>
    <property type="molecule type" value="Genomic_DNA"/>
</dbReference>
<proteinExistence type="predicted"/>